<evidence type="ECO:0000256" key="1">
    <source>
        <dbReference type="ARBA" id="ARBA00022741"/>
    </source>
</evidence>
<evidence type="ECO:0000256" key="2">
    <source>
        <dbReference type="ARBA" id="ARBA00022840"/>
    </source>
</evidence>
<comment type="caution">
    <text evidence="3">The sequence shown here is derived from an EMBL/GenBank/DDBJ whole genome shotgun (WGS) entry which is preliminary data.</text>
</comment>
<reference evidence="3 4" key="1">
    <citation type="journal article" date="2018" name="Nat. Genet.">
        <title>The Rosa genome provides new insights in the design of modern roses.</title>
        <authorList>
            <person name="Bendahmane M."/>
        </authorList>
    </citation>
    <scope>NUCLEOTIDE SEQUENCE [LARGE SCALE GENOMIC DNA]</scope>
    <source>
        <strain evidence="4">cv. Old Blush</strain>
    </source>
</reference>
<evidence type="ECO:0000313" key="3">
    <source>
        <dbReference type="EMBL" id="PRQ18766.1"/>
    </source>
</evidence>
<keyword evidence="2" id="KW-0067">ATP-binding</keyword>
<dbReference type="Gene3D" id="3.30.420.40">
    <property type="match status" value="1"/>
</dbReference>
<evidence type="ECO:0000313" key="4">
    <source>
        <dbReference type="Proteomes" id="UP000238479"/>
    </source>
</evidence>
<dbReference type="OMA" id="TTIMQIK"/>
<protein>
    <submittedName>
        <fullName evidence="3">Putative Heat shock protein 70 family</fullName>
    </submittedName>
</protein>
<accession>A0A2P6PA17</accession>
<dbReference type="GO" id="GO:0140662">
    <property type="term" value="F:ATP-dependent protein folding chaperone"/>
    <property type="evidence" value="ECO:0007669"/>
    <property type="project" value="InterPro"/>
</dbReference>
<dbReference type="GO" id="GO:0005634">
    <property type="term" value="C:nucleus"/>
    <property type="evidence" value="ECO:0007669"/>
    <property type="project" value="TreeGrafter"/>
</dbReference>
<keyword evidence="3" id="KW-0346">Stress response</keyword>
<gene>
    <name evidence="3" type="ORF">RchiOBHm_Chr7g0209701</name>
</gene>
<dbReference type="STRING" id="74649.A0A2P6PA17"/>
<organism evidence="3 4">
    <name type="scientific">Rosa chinensis</name>
    <name type="common">China rose</name>
    <dbReference type="NCBI Taxonomy" id="74649"/>
    <lineage>
        <taxon>Eukaryota</taxon>
        <taxon>Viridiplantae</taxon>
        <taxon>Streptophyta</taxon>
        <taxon>Embryophyta</taxon>
        <taxon>Tracheophyta</taxon>
        <taxon>Spermatophyta</taxon>
        <taxon>Magnoliopsida</taxon>
        <taxon>eudicotyledons</taxon>
        <taxon>Gunneridae</taxon>
        <taxon>Pentapetalae</taxon>
        <taxon>rosids</taxon>
        <taxon>fabids</taxon>
        <taxon>Rosales</taxon>
        <taxon>Rosaceae</taxon>
        <taxon>Rosoideae</taxon>
        <taxon>Rosoideae incertae sedis</taxon>
        <taxon>Rosa</taxon>
    </lineage>
</organism>
<dbReference type="PANTHER" id="PTHR45639:SF4">
    <property type="entry name" value="HSC70CB, ISOFORM G"/>
    <property type="match status" value="1"/>
</dbReference>
<dbReference type="PANTHER" id="PTHR45639">
    <property type="entry name" value="HSC70CB, ISOFORM G-RELATED"/>
    <property type="match status" value="1"/>
</dbReference>
<keyword evidence="1" id="KW-0547">Nucleotide-binding</keyword>
<dbReference type="GO" id="GO:0005524">
    <property type="term" value="F:ATP binding"/>
    <property type="evidence" value="ECO:0007669"/>
    <property type="project" value="UniProtKB-KW"/>
</dbReference>
<dbReference type="SUPFAM" id="SSF53067">
    <property type="entry name" value="Actin-like ATPase domain"/>
    <property type="match status" value="1"/>
</dbReference>
<dbReference type="InterPro" id="IPR043129">
    <property type="entry name" value="ATPase_NBD"/>
</dbReference>
<dbReference type="Gramene" id="PRQ18766">
    <property type="protein sequence ID" value="PRQ18766"/>
    <property type="gene ID" value="RchiOBHm_Chr7g0209701"/>
</dbReference>
<dbReference type="Pfam" id="PF00012">
    <property type="entry name" value="HSP70"/>
    <property type="match status" value="1"/>
</dbReference>
<dbReference type="InterPro" id="IPR013126">
    <property type="entry name" value="Hsp_70_fam"/>
</dbReference>
<sequence>MSMVGFYIGNESGTVAMVRGSSIDIVLNDESKQQTPTVVCFGDEQQVIGSGEAAASSIMTPNSISQINRSIGILCCRVISSRYLYCY</sequence>
<name>A0A2P6PA17_ROSCH</name>
<dbReference type="Proteomes" id="UP000238479">
    <property type="component" value="Chromosome 7"/>
</dbReference>
<dbReference type="AlphaFoldDB" id="A0A2P6PA17"/>
<dbReference type="Gene3D" id="3.30.30.30">
    <property type="match status" value="1"/>
</dbReference>
<proteinExistence type="predicted"/>
<keyword evidence="4" id="KW-1185">Reference proteome</keyword>
<dbReference type="EMBL" id="PDCK01000045">
    <property type="protein sequence ID" value="PRQ18766.1"/>
    <property type="molecule type" value="Genomic_DNA"/>
</dbReference>
<dbReference type="GO" id="GO:0005829">
    <property type="term" value="C:cytosol"/>
    <property type="evidence" value="ECO:0007669"/>
    <property type="project" value="TreeGrafter"/>
</dbReference>